<feature type="transmembrane region" description="Helical" evidence="2">
    <location>
        <begin position="292"/>
        <end position="310"/>
    </location>
</feature>
<keyword evidence="2" id="KW-0812">Transmembrane</keyword>
<gene>
    <name evidence="3" type="ORF">ISP17_17375</name>
</gene>
<evidence type="ECO:0000256" key="2">
    <source>
        <dbReference type="SAM" id="Phobius"/>
    </source>
</evidence>
<proteinExistence type="predicted"/>
<feature type="transmembrane region" description="Helical" evidence="2">
    <location>
        <begin position="87"/>
        <end position="104"/>
    </location>
</feature>
<organism evidence="3 4">
    <name type="scientific">Dyella ginsengisoli</name>
    <dbReference type="NCBI Taxonomy" id="363848"/>
    <lineage>
        <taxon>Bacteria</taxon>
        <taxon>Pseudomonadati</taxon>
        <taxon>Pseudomonadota</taxon>
        <taxon>Gammaproteobacteria</taxon>
        <taxon>Lysobacterales</taxon>
        <taxon>Rhodanobacteraceae</taxon>
        <taxon>Dyella</taxon>
    </lineage>
</organism>
<accession>A0ABW8JX40</accession>
<keyword evidence="2" id="KW-0472">Membrane</keyword>
<protein>
    <submittedName>
        <fullName evidence="3">Uncharacterized protein</fullName>
    </submittedName>
</protein>
<name>A0ABW8JX40_9GAMM</name>
<feature type="transmembrane region" description="Helical" evidence="2">
    <location>
        <begin position="15"/>
        <end position="36"/>
    </location>
</feature>
<feature type="transmembrane region" description="Helical" evidence="2">
    <location>
        <begin position="345"/>
        <end position="370"/>
    </location>
</feature>
<evidence type="ECO:0000313" key="3">
    <source>
        <dbReference type="EMBL" id="MFK2905733.1"/>
    </source>
</evidence>
<feature type="transmembrane region" description="Helical" evidence="2">
    <location>
        <begin position="376"/>
        <end position="394"/>
    </location>
</feature>
<keyword evidence="2" id="KW-1133">Transmembrane helix</keyword>
<sequence>MKAVWQLSLQLWRRMPVLVVLAGGLWVYGMGMLVWSVRGDQALAGIGMSLVFFGGWFWHLGQGQVLRGLCRPESFLLPQFRRRLSELAILDVALWVLLPALLAAVCGMPYVWLVTTGLLLAAAIGLASGTGQRASFLIWLVVIAAGWMPQLAAKIAQAALHSPLTPVALLLAAALILKLVLRPLLRIDDREPDVSPLESTGLGRLQSPSMEGAPRRGAIIKRVNVWFDGMAQRAMERALASYRRRPGARQRLALIRSLLLPHDNPPAIALRLALVAAMVTLYFVVIQHRPHYNAAVIGAYAVLLSLSRFPQLGRGMLRMRPNLADLYLTLAPASRSDYQKTLVDALLLLVPVTALSALAYTALGIVLVHATEPGRMLLTAAIVAVAGSLVALAVHLIGPEGSLGRGLVNIVVVLGAMATYWGGYVLLGALGLGIGGALLALLTISFAFGVWFAAQREYQRRPPCFDAPLA</sequence>
<dbReference type="RefSeq" id="WP_404635433.1">
    <property type="nucleotide sequence ID" value="NZ_JADIKM010000006.1"/>
</dbReference>
<feature type="transmembrane region" description="Helical" evidence="2">
    <location>
        <begin position="433"/>
        <end position="454"/>
    </location>
</feature>
<feature type="transmembrane region" description="Helical" evidence="2">
    <location>
        <begin position="42"/>
        <end position="61"/>
    </location>
</feature>
<dbReference type="EMBL" id="JADIKM010000006">
    <property type="protein sequence ID" value="MFK2905733.1"/>
    <property type="molecule type" value="Genomic_DNA"/>
</dbReference>
<feature type="transmembrane region" description="Helical" evidence="2">
    <location>
        <begin position="164"/>
        <end position="181"/>
    </location>
</feature>
<evidence type="ECO:0000313" key="4">
    <source>
        <dbReference type="Proteomes" id="UP001620460"/>
    </source>
</evidence>
<feature type="transmembrane region" description="Helical" evidence="2">
    <location>
        <begin position="406"/>
        <end position="427"/>
    </location>
</feature>
<evidence type="ECO:0000256" key="1">
    <source>
        <dbReference type="SAM" id="MobiDB-lite"/>
    </source>
</evidence>
<dbReference type="Proteomes" id="UP001620460">
    <property type="component" value="Unassembled WGS sequence"/>
</dbReference>
<comment type="caution">
    <text evidence="3">The sequence shown here is derived from an EMBL/GenBank/DDBJ whole genome shotgun (WGS) entry which is preliminary data.</text>
</comment>
<feature type="transmembrane region" description="Helical" evidence="2">
    <location>
        <begin position="268"/>
        <end position="286"/>
    </location>
</feature>
<keyword evidence="4" id="KW-1185">Reference proteome</keyword>
<reference evidence="3 4" key="1">
    <citation type="submission" date="2020-10" db="EMBL/GenBank/DDBJ databases">
        <title>Phylogeny of dyella-like bacteria.</title>
        <authorList>
            <person name="Fu J."/>
        </authorList>
    </citation>
    <scope>NUCLEOTIDE SEQUENCE [LARGE SCALE GENOMIC DNA]</scope>
    <source>
        <strain evidence="3 4">Gsoil3046</strain>
    </source>
</reference>
<feature type="region of interest" description="Disordered" evidence="1">
    <location>
        <begin position="194"/>
        <end position="213"/>
    </location>
</feature>